<dbReference type="InterPro" id="IPR011009">
    <property type="entry name" value="Kinase-like_dom_sf"/>
</dbReference>
<evidence type="ECO:0000313" key="3">
    <source>
        <dbReference type="Proteomes" id="UP000199577"/>
    </source>
</evidence>
<dbReference type="OrthoDB" id="526037at2"/>
<dbReference type="InterPro" id="IPR050249">
    <property type="entry name" value="Pseudomonas-type_ThrB"/>
</dbReference>
<dbReference type="Proteomes" id="UP000199577">
    <property type="component" value="Unassembled WGS sequence"/>
</dbReference>
<dbReference type="PANTHER" id="PTHR21064">
    <property type="entry name" value="AMINOGLYCOSIDE PHOSPHOTRANSFERASE DOMAIN-CONTAINING PROTEIN-RELATED"/>
    <property type="match status" value="1"/>
</dbReference>
<dbReference type="AlphaFoldDB" id="A0A1I1HP97"/>
<sequence>MSSFSSHQLSGLVGQFHVRGTVASVMPFGSGHINDTYRVQIDKPGERSYLLQRVNHHVFSDVPAVMENIRLVTGHLRAKYRANGDSDERLLDRKVLTLIPTKTDQFFYRDEQGNFWRMFVLLENTRSYDIVGTPKQAREGGRAFGQFQRLLSDLDAALIREVLPDFHHIGRRLDKLHRAVTADAVQRCRRVGEELAFISKRERRMHTVLQLADSGELPVRIIHNDTKFNNVLLDEEDRLQCVIDLDTVMPGYVAYDFGDAIRTIINRAAEDEADLRRIALNIPLFEAYTEGYFEEAHPFLTVGEVDSLMEGVLLLPYMQAVRFLTDFLEGDHYFKTHHPDHNLQRARAQLKLVERLEAEEPALLGIINRVKSRYGIN</sequence>
<reference evidence="2 3" key="1">
    <citation type="submission" date="2016-10" db="EMBL/GenBank/DDBJ databases">
        <authorList>
            <person name="de Groot N.N."/>
        </authorList>
    </citation>
    <scope>NUCLEOTIDE SEQUENCE [LARGE SCALE GENOMIC DNA]</scope>
    <source>
        <strain evidence="2 3">DSM 22900</strain>
    </source>
</reference>
<name>A0A1I1HP97_9SPHI</name>
<dbReference type="Gene3D" id="3.90.1200.10">
    <property type="match status" value="1"/>
</dbReference>
<dbReference type="InterPro" id="IPR002575">
    <property type="entry name" value="Aminoglycoside_PTrfase"/>
</dbReference>
<dbReference type="RefSeq" id="WP_090973298.1">
    <property type="nucleotide sequence ID" value="NZ_FOLL01000007.1"/>
</dbReference>
<dbReference type="SUPFAM" id="SSF56112">
    <property type="entry name" value="Protein kinase-like (PK-like)"/>
    <property type="match status" value="1"/>
</dbReference>
<keyword evidence="3" id="KW-1185">Reference proteome</keyword>
<proteinExistence type="predicted"/>
<feature type="domain" description="Aminoglycoside phosphotransferase" evidence="1">
    <location>
        <begin position="25"/>
        <end position="279"/>
    </location>
</feature>
<accession>A0A1I1HP97</accession>
<gene>
    <name evidence="2" type="ORF">SAMN05421747_10735</name>
</gene>
<dbReference type="PANTHER" id="PTHR21064:SF5">
    <property type="entry name" value="SLR1880 PROTEIN"/>
    <property type="match status" value="1"/>
</dbReference>
<dbReference type="EMBL" id="FOLL01000007">
    <property type="protein sequence ID" value="SFC25666.1"/>
    <property type="molecule type" value="Genomic_DNA"/>
</dbReference>
<dbReference type="Pfam" id="PF01636">
    <property type="entry name" value="APH"/>
    <property type="match status" value="1"/>
</dbReference>
<dbReference type="GO" id="GO:0016740">
    <property type="term" value="F:transferase activity"/>
    <property type="evidence" value="ECO:0007669"/>
    <property type="project" value="UniProtKB-KW"/>
</dbReference>
<evidence type="ECO:0000313" key="2">
    <source>
        <dbReference type="EMBL" id="SFC25666.1"/>
    </source>
</evidence>
<dbReference type="STRING" id="623281.SAMN05421747_10735"/>
<keyword evidence="2" id="KW-0808">Transferase</keyword>
<evidence type="ECO:0000259" key="1">
    <source>
        <dbReference type="Pfam" id="PF01636"/>
    </source>
</evidence>
<protein>
    <submittedName>
        <fullName evidence="2">Phosphotransferase enzyme family protein</fullName>
    </submittedName>
</protein>
<organism evidence="2 3">
    <name type="scientific">Parapedobacter composti</name>
    <dbReference type="NCBI Taxonomy" id="623281"/>
    <lineage>
        <taxon>Bacteria</taxon>
        <taxon>Pseudomonadati</taxon>
        <taxon>Bacteroidota</taxon>
        <taxon>Sphingobacteriia</taxon>
        <taxon>Sphingobacteriales</taxon>
        <taxon>Sphingobacteriaceae</taxon>
        <taxon>Parapedobacter</taxon>
    </lineage>
</organism>